<dbReference type="Proteomes" id="UP000598820">
    <property type="component" value="Unassembled WGS sequence"/>
</dbReference>
<keyword evidence="1" id="KW-1133">Transmembrane helix</keyword>
<organism evidence="2 3">
    <name type="scientific">Spirosoma profusum</name>
    <dbReference type="NCBI Taxonomy" id="2771354"/>
    <lineage>
        <taxon>Bacteria</taxon>
        <taxon>Pseudomonadati</taxon>
        <taxon>Bacteroidota</taxon>
        <taxon>Cytophagia</taxon>
        <taxon>Cytophagales</taxon>
        <taxon>Cytophagaceae</taxon>
        <taxon>Spirosoma</taxon>
    </lineage>
</organism>
<keyword evidence="1" id="KW-0472">Membrane</keyword>
<comment type="caution">
    <text evidence="2">The sequence shown here is derived from an EMBL/GenBank/DDBJ whole genome shotgun (WGS) entry which is preliminary data.</text>
</comment>
<proteinExistence type="predicted"/>
<protein>
    <submittedName>
        <fullName evidence="2">Uncharacterized protein</fullName>
    </submittedName>
</protein>
<reference evidence="2" key="1">
    <citation type="submission" date="2020-09" db="EMBL/GenBank/DDBJ databases">
        <authorList>
            <person name="Kim M.K."/>
        </authorList>
    </citation>
    <scope>NUCLEOTIDE SEQUENCE</scope>
    <source>
        <strain evidence="2">BT702</strain>
    </source>
</reference>
<evidence type="ECO:0000313" key="2">
    <source>
        <dbReference type="EMBL" id="MBD2705229.1"/>
    </source>
</evidence>
<gene>
    <name evidence="2" type="ORF">IC229_31700</name>
</gene>
<dbReference type="AlphaFoldDB" id="A0A927AVP0"/>
<dbReference type="RefSeq" id="WP_190892457.1">
    <property type="nucleotide sequence ID" value="NZ_JACWZY010000048.1"/>
</dbReference>
<evidence type="ECO:0000256" key="1">
    <source>
        <dbReference type="SAM" id="Phobius"/>
    </source>
</evidence>
<keyword evidence="1" id="KW-0812">Transmembrane</keyword>
<sequence>MVTDRLLFETLWNEVLRQYFWEELALEFTNPENPPVPMNQVLGNMRNVKGEEVWAKSSPYMGKNRLPEYVALKTGHRFSGSNYRNHYDNLIKKKADINANPEFFLALAKALGYPDFNAYKNAYESALISEQTEKEKADTDTTLTIQSLTANNHRLRIHVRWLKAIAIGTVGLLVILSWLFVTKQPPRHSPGTHHSKKSAYFYVGQRRHR</sequence>
<accession>A0A927AVP0</accession>
<name>A0A927AVP0_9BACT</name>
<dbReference type="EMBL" id="JACWZY010000048">
    <property type="protein sequence ID" value="MBD2705229.1"/>
    <property type="molecule type" value="Genomic_DNA"/>
</dbReference>
<evidence type="ECO:0000313" key="3">
    <source>
        <dbReference type="Proteomes" id="UP000598820"/>
    </source>
</evidence>
<keyword evidence="3" id="KW-1185">Reference proteome</keyword>
<feature type="transmembrane region" description="Helical" evidence="1">
    <location>
        <begin position="161"/>
        <end position="181"/>
    </location>
</feature>